<dbReference type="PANTHER" id="PTHR24016:SF0">
    <property type="entry name" value="CONSERVED OLIGOMERIC GOLGI COMPLEX SUBUNIT 4"/>
    <property type="match status" value="1"/>
</dbReference>
<feature type="domain" description="Conserved oligomeric Golgi complex subunit 4 N-terminal" evidence="2">
    <location>
        <begin position="63"/>
        <end position="166"/>
    </location>
</feature>
<dbReference type="Proteomes" id="UP000193560">
    <property type="component" value="Unassembled WGS sequence"/>
</dbReference>
<reference evidence="3 4" key="1">
    <citation type="submission" date="2016-07" db="EMBL/GenBank/DDBJ databases">
        <title>Pervasive Adenine N6-methylation of Active Genes in Fungi.</title>
        <authorList>
            <consortium name="DOE Joint Genome Institute"/>
            <person name="Mondo S.J."/>
            <person name="Dannebaum R.O."/>
            <person name="Kuo R.C."/>
            <person name="Labutti K."/>
            <person name="Haridas S."/>
            <person name="Kuo A."/>
            <person name="Salamov A."/>
            <person name="Ahrendt S.R."/>
            <person name="Lipzen A."/>
            <person name="Sullivan W."/>
            <person name="Andreopoulos W.B."/>
            <person name="Clum A."/>
            <person name="Lindquist E."/>
            <person name="Daum C."/>
            <person name="Ramamoorthy G.K."/>
            <person name="Gryganskyi A."/>
            <person name="Culley D."/>
            <person name="Magnuson J.K."/>
            <person name="James T.Y."/>
            <person name="O'Malley M.A."/>
            <person name="Stajich J.E."/>
            <person name="Spatafora J.W."/>
            <person name="Visel A."/>
            <person name="Grigoriev I.V."/>
        </authorList>
    </citation>
    <scope>NUCLEOTIDE SEQUENCE [LARGE SCALE GENOMIC DNA]</scope>
    <source>
        <strain evidence="3 4">NRRL 1336</strain>
    </source>
</reference>
<feature type="coiled-coil region" evidence="1">
    <location>
        <begin position="30"/>
        <end position="57"/>
    </location>
</feature>
<dbReference type="InterPro" id="IPR048682">
    <property type="entry name" value="COG4"/>
</dbReference>
<proteinExistence type="predicted"/>
<dbReference type="PANTHER" id="PTHR24016">
    <property type="entry name" value="CONSERVED OLIGOMERIC GOLGI COMPLEX SUBUNIT 4"/>
    <property type="match status" value="1"/>
</dbReference>
<dbReference type="STRING" id="90262.A0A1X2IZH6"/>
<dbReference type="EMBL" id="MCGE01000002">
    <property type="protein sequence ID" value="ORZ24707.1"/>
    <property type="molecule type" value="Genomic_DNA"/>
</dbReference>
<gene>
    <name evidence="3" type="ORF">BCR42DRAFT_458516</name>
</gene>
<protein>
    <recommendedName>
        <fullName evidence="2">Conserved oligomeric Golgi complex subunit 4 N-terminal domain-containing protein</fullName>
    </recommendedName>
</protein>
<accession>A0A1X2IZH6</accession>
<name>A0A1X2IZH6_9FUNG</name>
<comment type="caution">
    <text evidence="3">The sequence shown here is derived from an EMBL/GenBank/DDBJ whole genome shotgun (WGS) entry which is preliminary data.</text>
</comment>
<organism evidence="3 4">
    <name type="scientific">Absidia repens</name>
    <dbReference type="NCBI Taxonomy" id="90262"/>
    <lineage>
        <taxon>Eukaryota</taxon>
        <taxon>Fungi</taxon>
        <taxon>Fungi incertae sedis</taxon>
        <taxon>Mucoromycota</taxon>
        <taxon>Mucoromycotina</taxon>
        <taxon>Mucoromycetes</taxon>
        <taxon>Mucorales</taxon>
        <taxon>Cunninghamellaceae</taxon>
        <taxon>Absidia</taxon>
    </lineage>
</organism>
<evidence type="ECO:0000256" key="1">
    <source>
        <dbReference type="SAM" id="Coils"/>
    </source>
</evidence>
<evidence type="ECO:0000259" key="2">
    <source>
        <dbReference type="Pfam" id="PF20663"/>
    </source>
</evidence>
<dbReference type="InterPro" id="IPR048680">
    <property type="entry name" value="COG4_N"/>
</dbReference>
<keyword evidence="1" id="KW-0175">Coiled coil</keyword>
<evidence type="ECO:0000313" key="3">
    <source>
        <dbReference type="EMBL" id="ORZ24707.1"/>
    </source>
</evidence>
<dbReference type="AlphaFoldDB" id="A0A1X2IZH6"/>
<dbReference type="OrthoDB" id="47059at2759"/>
<evidence type="ECO:0000313" key="4">
    <source>
        <dbReference type="Proteomes" id="UP000193560"/>
    </source>
</evidence>
<sequence length="168" mass="19106">MTSKIQQEENTESNTVSGYDIDALTNIDDIRECLRLLDEEEARIDQALDQRLLHKEELQNVLGTLDIMRPQLGNLKSDSTRMMETIYNTAKLATNISDKVRQLDKEQSRTRQAISYVEDVQELKHCVSGIQDAMQRKEYDEAAGLLQRASRIDTTILNGSLAEFTVVS</sequence>
<dbReference type="Pfam" id="PF20663">
    <property type="entry name" value="COG4_N"/>
    <property type="match status" value="1"/>
</dbReference>
<keyword evidence="4" id="KW-1185">Reference proteome</keyword>